<feature type="domain" description="Protein kinase" evidence="1">
    <location>
        <begin position="152"/>
        <end position="457"/>
    </location>
</feature>
<dbReference type="InterPro" id="IPR011009">
    <property type="entry name" value="Kinase-like_dom_sf"/>
</dbReference>
<dbReference type="PANTHER" id="PTHR44329">
    <property type="entry name" value="SERINE/THREONINE-PROTEIN KINASE TNNI3K-RELATED"/>
    <property type="match status" value="1"/>
</dbReference>
<dbReference type="SMART" id="SM00220">
    <property type="entry name" value="S_TKc"/>
    <property type="match status" value="1"/>
</dbReference>
<evidence type="ECO:0000313" key="2">
    <source>
        <dbReference type="EMBL" id="KAH0565094.1"/>
    </source>
</evidence>
<dbReference type="InterPro" id="IPR000719">
    <property type="entry name" value="Prot_kinase_dom"/>
</dbReference>
<reference evidence="2" key="1">
    <citation type="submission" date="2021-03" db="EMBL/GenBank/DDBJ databases">
        <title>Comparative genomics and phylogenomic investigation of the class Geoglossomycetes provide insights into ecological specialization and systematics.</title>
        <authorList>
            <person name="Melie T."/>
            <person name="Pirro S."/>
            <person name="Miller A.N."/>
            <person name="Quandt A."/>
        </authorList>
    </citation>
    <scope>NUCLEOTIDE SEQUENCE</scope>
    <source>
        <strain evidence="2">CAQ_001_2017</strain>
    </source>
</reference>
<dbReference type="Gene3D" id="1.10.510.10">
    <property type="entry name" value="Transferase(Phosphotransferase) domain 1"/>
    <property type="match status" value="1"/>
</dbReference>
<dbReference type="GO" id="GO:0005524">
    <property type="term" value="F:ATP binding"/>
    <property type="evidence" value="ECO:0007669"/>
    <property type="project" value="InterPro"/>
</dbReference>
<dbReference type="InterPro" id="IPR051681">
    <property type="entry name" value="Ser/Thr_Kinases-Pseudokinases"/>
</dbReference>
<dbReference type="AlphaFoldDB" id="A0A9P8LGP8"/>
<evidence type="ECO:0000313" key="3">
    <source>
        <dbReference type="Proteomes" id="UP000750711"/>
    </source>
</evidence>
<comment type="caution">
    <text evidence="2">The sequence shown here is derived from an EMBL/GenBank/DDBJ whole genome shotgun (WGS) entry which is preliminary data.</text>
</comment>
<dbReference type="Proteomes" id="UP000750711">
    <property type="component" value="Unassembled WGS sequence"/>
</dbReference>
<name>A0A9P8LGP8_9PEZI</name>
<dbReference type="EMBL" id="JAGHQM010000137">
    <property type="protein sequence ID" value="KAH0565094.1"/>
    <property type="molecule type" value="Genomic_DNA"/>
</dbReference>
<organism evidence="2 3">
    <name type="scientific">Trichoglossum hirsutum</name>
    <dbReference type="NCBI Taxonomy" id="265104"/>
    <lineage>
        <taxon>Eukaryota</taxon>
        <taxon>Fungi</taxon>
        <taxon>Dikarya</taxon>
        <taxon>Ascomycota</taxon>
        <taxon>Pezizomycotina</taxon>
        <taxon>Geoglossomycetes</taxon>
        <taxon>Geoglossales</taxon>
        <taxon>Geoglossaceae</taxon>
        <taxon>Trichoglossum</taxon>
    </lineage>
</organism>
<dbReference type="PROSITE" id="PS50011">
    <property type="entry name" value="PROTEIN_KINASE_DOM"/>
    <property type="match status" value="1"/>
</dbReference>
<gene>
    <name evidence="2" type="ORF">GP486_001512</name>
</gene>
<accession>A0A9P8LGP8</accession>
<sequence>MGWQLWKIYERKETAQAFALLWNSLGQLTVVFEYNAESPQSLESQIYTDLCALSDNKPVRSFPNKSVIRSTVVEAVGSVWTDFSETMQCAFQSGKALQIRTVNGALCGLPLDLSAEFAAFCSLLKEPTDLLNWNPNGEKSLPDVVDLQDVCFQEPFESYRGACLKISLLKNPKEFLVFKGVSFFDYLRFGPKLFQYQLAASYREIQMINTILPRHPNIMPPPKAFVVIRSTADVSRKHLVSGSIYPIYKNGSLAAVLNNSLEEKIRIALNRKAKWCFQLASALHQVHFVARSWHQDIKPPNLLLDDADSIVIIDWEQCGANSFVLAPEANGTFDVVGDVEGRRPLRYIAYDGPQRINDPIAIPEWNVFPEWVKECPEAAELAEVYSLGKTMWLILEQVNTGHGDGEEDYASEVIQWSPWSEDIPHSWKKIVGRCIEVDPNSRIRMKELCQFWEDQWNKLEK</sequence>
<dbReference type="GO" id="GO:0004674">
    <property type="term" value="F:protein serine/threonine kinase activity"/>
    <property type="evidence" value="ECO:0007669"/>
    <property type="project" value="TreeGrafter"/>
</dbReference>
<dbReference type="SUPFAM" id="SSF56112">
    <property type="entry name" value="Protein kinase-like (PK-like)"/>
    <property type="match status" value="1"/>
</dbReference>
<evidence type="ECO:0000259" key="1">
    <source>
        <dbReference type="PROSITE" id="PS50011"/>
    </source>
</evidence>
<keyword evidence="3" id="KW-1185">Reference proteome</keyword>
<proteinExistence type="predicted"/>
<protein>
    <recommendedName>
        <fullName evidence="1">Protein kinase domain-containing protein</fullName>
    </recommendedName>
</protein>